<proteinExistence type="predicted"/>
<feature type="transmembrane region" description="Helical" evidence="1">
    <location>
        <begin position="168"/>
        <end position="185"/>
    </location>
</feature>
<dbReference type="EMBL" id="JACRTL010000006">
    <property type="protein sequence ID" value="MBC8611463.1"/>
    <property type="molecule type" value="Genomic_DNA"/>
</dbReference>
<sequence length="241" mass="26544">MSLVIESKKLKRTGYLPAFLAGGFLAAAFPVVYMMVKAEEMTSLSGNPMDILMSANWQMMAMLNILISICGACMMYHTEYTDNGMQKMSVLPIRQGNMFLGKFCISALLLSAMVVIEIAALIGCASYWFPSYTFDLAEILKTTGFQIVVTLPTLMSMLVIASACKNMWVSLGIGVILVFTLSILPQDNTVLSLFPFSSPYQTLAAATENSRTTLFLSVCGVETVLFGIVEMIYLKVRRCFE</sequence>
<dbReference type="Proteomes" id="UP000632659">
    <property type="component" value="Unassembled WGS sequence"/>
</dbReference>
<protein>
    <submittedName>
        <fullName evidence="2">ABC transporter permease</fullName>
    </submittedName>
</protein>
<accession>A0A8J6P4Y1</accession>
<organism evidence="2 3">
    <name type="scientific">Massiliimalia timonensis</name>
    <dbReference type="NCBI Taxonomy" id="1987501"/>
    <lineage>
        <taxon>Bacteria</taxon>
        <taxon>Bacillati</taxon>
        <taxon>Bacillota</taxon>
        <taxon>Clostridia</taxon>
        <taxon>Eubacteriales</taxon>
        <taxon>Oscillospiraceae</taxon>
        <taxon>Massiliimalia</taxon>
    </lineage>
</organism>
<keyword evidence="1" id="KW-0812">Transmembrane</keyword>
<comment type="caution">
    <text evidence="2">The sequence shown here is derived from an EMBL/GenBank/DDBJ whole genome shotgun (WGS) entry which is preliminary data.</text>
</comment>
<name>A0A8J6P4Y1_9FIRM</name>
<feature type="transmembrane region" description="Helical" evidence="1">
    <location>
        <begin position="214"/>
        <end position="234"/>
    </location>
</feature>
<dbReference type="Pfam" id="PF12730">
    <property type="entry name" value="ABC2_membrane_4"/>
    <property type="match status" value="1"/>
</dbReference>
<dbReference type="RefSeq" id="WP_117755575.1">
    <property type="nucleotide sequence ID" value="NZ_JACRTL010000006.1"/>
</dbReference>
<dbReference type="AlphaFoldDB" id="A0A8J6P4Y1"/>
<gene>
    <name evidence="2" type="ORF">H8702_10160</name>
</gene>
<evidence type="ECO:0000313" key="3">
    <source>
        <dbReference type="Proteomes" id="UP000632659"/>
    </source>
</evidence>
<feature type="transmembrane region" description="Helical" evidence="1">
    <location>
        <begin position="56"/>
        <end position="78"/>
    </location>
</feature>
<keyword evidence="1" id="KW-0472">Membrane</keyword>
<evidence type="ECO:0000256" key="1">
    <source>
        <dbReference type="SAM" id="Phobius"/>
    </source>
</evidence>
<reference evidence="2" key="1">
    <citation type="submission" date="2020-08" db="EMBL/GenBank/DDBJ databases">
        <title>Genome public.</title>
        <authorList>
            <person name="Liu C."/>
            <person name="Sun Q."/>
        </authorList>
    </citation>
    <scope>NUCLEOTIDE SEQUENCE</scope>
    <source>
        <strain evidence="2">NSJ-15</strain>
    </source>
</reference>
<feature type="transmembrane region" description="Helical" evidence="1">
    <location>
        <begin position="99"/>
        <end position="129"/>
    </location>
</feature>
<keyword evidence="3" id="KW-1185">Reference proteome</keyword>
<feature type="transmembrane region" description="Helical" evidence="1">
    <location>
        <begin position="144"/>
        <end position="161"/>
    </location>
</feature>
<feature type="transmembrane region" description="Helical" evidence="1">
    <location>
        <begin position="15"/>
        <end position="36"/>
    </location>
</feature>
<evidence type="ECO:0000313" key="2">
    <source>
        <dbReference type="EMBL" id="MBC8611463.1"/>
    </source>
</evidence>
<keyword evidence="1" id="KW-1133">Transmembrane helix</keyword>